<feature type="transmembrane region" description="Helical" evidence="10">
    <location>
        <begin position="179"/>
        <end position="202"/>
    </location>
</feature>
<evidence type="ECO:0000256" key="1">
    <source>
        <dbReference type="ARBA" id="ARBA00002578"/>
    </source>
</evidence>
<dbReference type="RefSeq" id="WP_086435444.1">
    <property type="nucleotide sequence ID" value="NZ_FXWH01000003.1"/>
</dbReference>
<keyword evidence="8 10" id="KW-0975">Bacterial flagellum</keyword>
<evidence type="ECO:0000313" key="12">
    <source>
        <dbReference type="Proteomes" id="UP000194450"/>
    </source>
</evidence>
<feature type="transmembrane region" description="Helical" evidence="10">
    <location>
        <begin position="125"/>
        <end position="147"/>
    </location>
</feature>
<feature type="transmembrane region" description="Helical" evidence="10">
    <location>
        <begin position="80"/>
        <end position="104"/>
    </location>
</feature>
<gene>
    <name evidence="11" type="ORF">SAMN06297229_2321</name>
</gene>
<keyword evidence="7 10" id="KW-0472">Membrane</keyword>
<dbReference type="PANTHER" id="PTHR30065:SF8">
    <property type="entry name" value="FLAGELLAR BIOSYNTHETIC PROTEIN FLIR"/>
    <property type="match status" value="1"/>
</dbReference>
<dbReference type="InterPro" id="IPR006303">
    <property type="entry name" value="FliR"/>
</dbReference>
<evidence type="ECO:0000256" key="7">
    <source>
        <dbReference type="ARBA" id="ARBA00023136"/>
    </source>
</evidence>
<comment type="subcellular location">
    <subcellularLocation>
        <location evidence="10">Cell membrane</location>
        <topology evidence="10">Multi-pass membrane protein</topology>
    </subcellularLocation>
    <subcellularLocation>
        <location evidence="10">Bacterial flagellum basal body</location>
    </subcellularLocation>
</comment>
<evidence type="ECO:0000256" key="6">
    <source>
        <dbReference type="ARBA" id="ARBA00022989"/>
    </source>
</evidence>
<accession>A0A1Y6FXI9</accession>
<evidence type="ECO:0000256" key="8">
    <source>
        <dbReference type="ARBA" id="ARBA00023143"/>
    </source>
</evidence>
<feature type="transmembrane region" description="Helical" evidence="10">
    <location>
        <begin position="43"/>
        <end position="60"/>
    </location>
</feature>
<sequence length="260" mass="28135">MDLALATVMDWLAQHMWPLTRVSSMLLSMAVLSGTTITPRIKILLAVAIIFAVSPALPAVTVEYDPISPESMLITAQQILIGVAIGFASLMVLQTFVLAGQAIAMQIGLGFASMVDPTNGQTVPVLSQFFLMLATLLFLAVDGHLLMFRFVMESFTAIPIGTSGLSTDAMWRIVNWGSIMYAAALTTMLSAIIALLLVNFAFGVMTRASPQLNIFSIGFPITMVGGLIILWLTIGGFITHFELQWGRGVTLMCEIIERQC</sequence>
<keyword evidence="11" id="KW-0966">Cell projection</keyword>
<keyword evidence="6 10" id="KW-1133">Transmembrane helix</keyword>
<keyword evidence="12" id="KW-1185">Reference proteome</keyword>
<protein>
    <recommendedName>
        <fullName evidence="3 9">Flagellar biosynthetic protein FliR</fullName>
    </recommendedName>
</protein>
<evidence type="ECO:0000256" key="9">
    <source>
        <dbReference type="NCBIfam" id="TIGR01400"/>
    </source>
</evidence>
<name>A0A1Y6FXI9_9GAMM</name>
<evidence type="ECO:0000256" key="4">
    <source>
        <dbReference type="ARBA" id="ARBA00022475"/>
    </source>
</evidence>
<evidence type="ECO:0000256" key="5">
    <source>
        <dbReference type="ARBA" id="ARBA00022692"/>
    </source>
</evidence>
<organism evidence="11 12">
    <name type="scientific">Pseudidiomarina planktonica</name>
    <dbReference type="NCBI Taxonomy" id="1323738"/>
    <lineage>
        <taxon>Bacteria</taxon>
        <taxon>Pseudomonadati</taxon>
        <taxon>Pseudomonadota</taxon>
        <taxon>Gammaproteobacteria</taxon>
        <taxon>Alteromonadales</taxon>
        <taxon>Idiomarinaceae</taxon>
        <taxon>Pseudidiomarina</taxon>
    </lineage>
</organism>
<proteinExistence type="inferred from homology"/>
<dbReference type="GO" id="GO:0009425">
    <property type="term" value="C:bacterial-type flagellum basal body"/>
    <property type="evidence" value="ECO:0007669"/>
    <property type="project" value="UniProtKB-SubCell"/>
</dbReference>
<dbReference type="GO" id="GO:0005886">
    <property type="term" value="C:plasma membrane"/>
    <property type="evidence" value="ECO:0007669"/>
    <property type="project" value="UniProtKB-SubCell"/>
</dbReference>
<comment type="function">
    <text evidence="1 10">Role in flagellar biosynthesis.</text>
</comment>
<comment type="similarity">
    <text evidence="2 10">Belongs to the FliR/MopE/SpaR family.</text>
</comment>
<evidence type="ECO:0000256" key="10">
    <source>
        <dbReference type="RuleBase" id="RU362071"/>
    </source>
</evidence>
<evidence type="ECO:0000256" key="3">
    <source>
        <dbReference type="ARBA" id="ARBA00021717"/>
    </source>
</evidence>
<reference evidence="12" key="1">
    <citation type="submission" date="2017-04" db="EMBL/GenBank/DDBJ databases">
        <authorList>
            <person name="Varghese N."/>
            <person name="Submissions S."/>
        </authorList>
    </citation>
    <scope>NUCLEOTIDE SEQUENCE [LARGE SCALE GENOMIC DNA]</scope>
</reference>
<dbReference type="PANTHER" id="PTHR30065">
    <property type="entry name" value="FLAGELLAR BIOSYNTHETIC PROTEIN FLIR"/>
    <property type="match status" value="1"/>
</dbReference>
<dbReference type="Pfam" id="PF01311">
    <property type="entry name" value="Bac_export_1"/>
    <property type="match status" value="1"/>
</dbReference>
<dbReference type="NCBIfam" id="TIGR01400">
    <property type="entry name" value="fliR"/>
    <property type="match status" value="1"/>
</dbReference>
<dbReference type="PRINTS" id="PR00953">
    <property type="entry name" value="TYPE3IMRPROT"/>
</dbReference>
<dbReference type="EMBL" id="FXWH01000003">
    <property type="protein sequence ID" value="SMQ80566.1"/>
    <property type="molecule type" value="Genomic_DNA"/>
</dbReference>
<keyword evidence="11" id="KW-0282">Flagellum</keyword>
<dbReference type="GO" id="GO:0044780">
    <property type="term" value="P:bacterial-type flagellum assembly"/>
    <property type="evidence" value="ECO:0007669"/>
    <property type="project" value="UniProtKB-UniRule"/>
</dbReference>
<dbReference type="OrthoDB" id="9797790at2"/>
<dbReference type="Proteomes" id="UP000194450">
    <property type="component" value="Unassembled WGS sequence"/>
</dbReference>
<feature type="transmembrane region" description="Helical" evidence="10">
    <location>
        <begin position="214"/>
        <end position="238"/>
    </location>
</feature>
<dbReference type="AlphaFoldDB" id="A0A1Y6FXI9"/>
<evidence type="ECO:0000313" key="11">
    <source>
        <dbReference type="EMBL" id="SMQ80566.1"/>
    </source>
</evidence>
<keyword evidence="4 10" id="KW-1003">Cell membrane</keyword>
<dbReference type="InterPro" id="IPR002010">
    <property type="entry name" value="T3SS_IM_R"/>
</dbReference>
<dbReference type="GO" id="GO:0006605">
    <property type="term" value="P:protein targeting"/>
    <property type="evidence" value="ECO:0007669"/>
    <property type="project" value="UniProtKB-UniRule"/>
</dbReference>
<evidence type="ECO:0000256" key="2">
    <source>
        <dbReference type="ARBA" id="ARBA00009772"/>
    </source>
</evidence>
<keyword evidence="11" id="KW-0969">Cilium</keyword>
<keyword evidence="5 10" id="KW-0812">Transmembrane</keyword>